<dbReference type="AlphaFoldDB" id="A0A1R1S7N7"/>
<evidence type="ECO:0000313" key="2">
    <source>
        <dbReference type="Proteomes" id="UP000186168"/>
    </source>
</evidence>
<evidence type="ECO:0000313" key="1">
    <source>
        <dbReference type="EMBL" id="OMI34351.1"/>
    </source>
</evidence>
<accession>A0A1R1S7N7</accession>
<sequence length="103" mass="11462">MSHDDSPRLIPTGKCWCGCDRDTSLGSFFTRGHDKMAEAAILALKYEGSVARLLDEHGFGPHNSLKETALRARVWEQCPHCNYAGAPASIRNHIGKDHKDEEK</sequence>
<dbReference type="RefSeq" id="WP_245738354.1">
    <property type="nucleotide sequence ID" value="NZ_ASQP01000469.1"/>
</dbReference>
<protein>
    <submittedName>
        <fullName evidence="1">Uncharacterized protein</fullName>
    </submittedName>
</protein>
<name>A0A1R1S7N7_9ACTN</name>
<gene>
    <name evidence="1" type="ORF">SPAR_36246</name>
</gene>
<keyword evidence="2" id="KW-1185">Reference proteome</keyword>
<dbReference type="EMBL" id="ASQP01000469">
    <property type="protein sequence ID" value="OMI34351.1"/>
    <property type="molecule type" value="Genomic_DNA"/>
</dbReference>
<dbReference type="GeneID" id="96746726"/>
<organism evidence="1 2">
    <name type="scientific">Streptomyces sparsogenes DSM 40356</name>
    <dbReference type="NCBI Taxonomy" id="1331668"/>
    <lineage>
        <taxon>Bacteria</taxon>
        <taxon>Bacillati</taxon>
        <taxon>Actinomycetota</taxon>
        <taxon>Actinomycetes</taxon>
        <taxon>Kitasatosporales</taxon>
        <taxon>Streptomycetaceae</taxon>
        <taxon>Streptomyces</taxon>
    </lineage>
</organism>
<proteinExistence type="predicted"/>
<reference evidence="1 2" key="1">
    <citation type="submission" date="2013-05" db="EMBL/GenBank/DDBJ databases">
        <title>Genome sequence of Streptomyces sparsogenes DSM 40356.</title>
        <authorList>
            <person name="Coyne S."/>
            <person name="Seebeck F.P."/>
        </authorList>
    </citation>
    <scope>NUCLEOTIDE SEQUENCE [LARGE SCALE GENOMIC DNA]</scope>
    <source>
        <strain evidence="1 2">DSM 40356</strain>
    </source>
</reference>
<dbReference type="Proteomes" id="UP000186168">
    <property type="component" value="Unassembled WGS sequence"/>
</dbReference>
<comment type="caution">
    <text evidence="1">The sequence shown here is derived from an EMBL/GenBank/DDBJ whole genome shotgun (WGS) entry which is preliminary data.</text>
</comment>
<dbReference type="STRING" id="67365.GCA_001704635_01798"/>